<dbReference type="PIRSF" id="PIRSF004505">
    <property type="entry name" value="MT_bac"/>
    <property type="match status" value="1"/>
</dbReference>
<dbReference type="SUPFAM" id="SSF75217">
    <property type="entry name" value="alpha/beta knot"/>
    <property type="match status" value="1"/>
</dbReference>
<dbReference type="AlphaFoldDB" id="A0A9D1GRB0"/>
<feature type="binding site" evidence="5">
    <location>
        <begin position="127"/>
        <end position="132"/>
    </location>
    <ligand>
        <name>S-adenosyl-L-methionine</name>
        <dbReference type="ChEBI" id="CHEBI:59789"/>
    </ligand>
</feature>
<protein>
    <recommendedName>
        <fullName evidence="5">Ribosomal RNA large subunit methyltransferase H</fullName>
        <ecNumber evidence="5">2.1.1.177</ecNumber>
    </recommendedName>
    <alternativeName>
        <fullName evidence="5">23S rRNA (pseudouridine1915-N3)-methyltransferase</fullName>
    </alternativeName>
    <alternativeName>
        <fullName evidence="5">23S rRNA m3Psi1915 methyltransferase</fullName>
    </alternativeName>
    <alternativeName>
        <fullName evidence="5">rRNA (pseudouridine-N3-)-methyltransferase RlmH</fullName>
    </alternativeName>
</protein>
<evidence type="ECO:0000313" key="6">
    <source>
        <dbReference type="EMBL" id="HIT50003.1"/>
    </source>
</evidence>
<dbReference type="InterPro" id="IPR029028">
    <property type="entry name" value="Alpha/beta_knot_MTases"/>
</dbReference>
<dbReference type="InterPro" id="IPR003742">
    <property type="entry name" value="RlmH-like"/>
</dbReference>
<keyword evidence="1 5" id="KW-0489">Methyltransferase</keyword>
<accession>A0A9D1GRB0</accession>
<keyword evidence="3 5" id="KW-0949">S-adenosyl-L-methionine</keyword>
<dbReference type="EC" id="2.1.1.177" evidence="5"/>
<dbReference type="GO" id="GO:0005737">
    <property type="term" value="C:cytoplasm"/>
    <property type="evidence" value="ECO:0007669"/>
    <property type="project" value="UniProtKB-SubCell"/>
</dbReference>
<gene>
    <name evidence="5 6" type="primary">rlmH</name>
    <name evidence="6" type="ORF">IAD46_03150</name>
</gene>
<dbReference type="Gene3D" id="3.40.1280.10">
    <property type="match status" value="1"/>
</dbReference>
<comment type="function">
    <text evidence="5">Specifically methylates the pseudouridine at position 1915 (m3Psi1915) in 23S rRNA.</text>
</comment>
<comment type="similarity">
    <text evidence="4 5">Belongs to the RNA methyltransferase RlmH family.</text>
</comment>
<comment type="subunit">
    <text evidence="5">Homodimer.</text>
</comment>
<dbReference type="GO" id="GO:0070038">
    <property type="term" value="F:rRNA (pseudouridine-N3-)-methyltransferase activity"/>
    <property type="evidence" value="ECO:0007669"/>
    <property type="project" value="UniProtKB-UniRule"/>
</dbReference>
<dbReference type="NCBIfam" id="NF000985">
    <property type="entry name" value="PRK00103.1-3"/>
    <property type="match status" value="1"/>
</dbReference>
<comment type="catalytic activity">
    <reaction evidence="5">
        <text>pseudouridine(1915) in 23S rRNA + S-adenosyl-L-methionine = N(3)-methylpseudouridine(1915) in 23S rRNA + S-adenosyl-L-homocysteine + H(+)</text>
        <dbReference type="Rhea" id="RHEA:42752"/>
        <dbReference type="Rhea" id="RHEA-COMP:10221"/>
        <dbReference type="Rhea" id="RHEA-COMP:10222"/>
        <dbReference type="ChEBI" id="CHEBI:15378"/>
        <dbReference type="ChEBI" id="CHEBI:57856"/>
        <dbReference type="ChEBI" id="CHEBI:59789"/>
        <dbReference type="ChEBI" id="CHEBI:65314"/>
        <dbReference type="ChEBI" id="CHEBI:74486"/>
        <dbReference type="EC" id="2.1.1.177"/>
    </reaction>
</comment>
<dbReference type="CDD" id="cd18081">
    <property type="entry name" value="RlmH-like"/>
    <property type="match status" value="1"/>
</dbReference>
<evidence type="ECO:0000256" key="5">
    <source>
        <dbReference type="HAMAP-Rule" id="MF_00658"/>
    </source>
</evidence>
<dbReference type="InterPro" id="IPR029026">
    <property type="entry name" value="tRNA_m1G_MTases_N"/>
</dbReference>
<organism evidence="6 7">
    <name type="scientific">Candidatus Pelethenecus faecipullorum</name>
    <dbReference type="NCBI Taxonomy" id="2840900"/>
    <lineage>
        <taxon>Bacteria</taxon>
        <taxon>Bacillati</taxon>
        <taxon>Mycoplasmatota</taxon>
        <taxon>Mollicutes</taxon>
        <taxon>Candidatus Pelethenecus</taxon>
    </lineage>
</organism>
<evidence type="ECO:0000256" key="4">
    <source>
        <dbReference type="ARBA" id="ARBA00038303"/>
    </source>
</evidence>
<dbReference type="PANTHER" id="PTHR33603">
    <property type="entry name" value="METHYLTRANSFERASE"/>
    <property type="match status" value="1"/>
</dbReference>
<evidence type="ECO:0000256" key="3">
    <source>
        <dbReference type="ARBA" id="ARBA00022691"/>
    </source>
</evidence>
<evidence type="ECO:0000313" key="7">
    <source>
        <dbReference type="Proteomes" id="UP000886758"/>
    </source>
</evidence>
<comment type="subcellular location">
    <subcellularLocation>
        <location evidence="5">Cytoplasm</location>
    </subcellularLocation>
</comment>
<comment type="caution">
    <text evidence="6">The sequence shown here is derived from an EMBL/GenBank/DDBJ whole genome shotgun (WGS) entry which is preliminary data.</text>
</comment>
<proteinExistence type="inferred from homology"/>
<evidence type="ECO:0000256" key="2">
    <source>
        <dbReference type="ARBA" id="ARBA00022679"/>
    </source>
</evidence>
<evidence type="ECO:0000256" key="1">
    <source>
        <dbReference type="ARBA" id="ARBA00022603"/>
    </source>
</evidence>
<dbReference type="HAMAP" id="MF_00658">
    <property type="entry name" value="23SrRNA_methyltr_H"/>
    <property type="match status" value="1"/>
</dbReference>
<name>A0A9D1GRB0_9MOLU</name>
<reference evidence="6" key="1">
    <citation type="submission" date="2020-10" db="EMBL/GenBank/DDBJ databases">
        <authorList>
            <person name="Gilroy R."/>
        </authorList>
    </citation>
    <scope>NUCLEOTIDE SEQUENCE</scope>
    <source>
        <strain evidence="6">ChiW17-6978</strain>
    </source>
</reference>
<reference evidence="6" key="2">
    <citation type="journal article" date="2021" name="PeerJ">
        <title>Extensive microbial diversity within the chicken gut microbiome revealed by metagenomics and culture.</title>
        <authorList>
            <person name="Gilroy R."/>
            <person name="Ravi A."/>
            <person name="Getino M."/>
            <person name="Pursley I."/>
            <person name="Horton D.L."/>
            <person name="Alikhan N.F."/>
            <person name="Baker D."/>
            <person name="Gharbi K."/>
            <person name="Hall N."/>
            <person name="Watson M."/>
            <person name="Adriaenssens E.M."/>
            <person name="Foster-Nyarko E."/>
            <person name="Jarju S."/>
            <person name="Secka A."/>
            <person name="Antonio M."/>
            <person name="Oren A."/>
            <person name="Chaudhuri R.R."/>
            <person name="La Ragione R."/>
            <person name="Hildebrand F."/>
            <person name="Pallen M.J."/>
        </authorList>
    </citation>
    <scope>NUCLEOTIDE SEQUENCE</scope>
    <source>
        <strain evidence="6">ChiW17-6978</strain>
    </source>
</reference>
<dbReference type="PANTHER" id="PTHR33603:SF1">
    <property type="entry name" value="RIBOSOMAL RNA LARGE SUBUNIT METHYLTRANSFERASE H"/>
    <property type="match status" value="1"/>
</dbReference>
<feature type="binding site" evidence="5">
    <location>
        <position position="76"/>
    </location>
    <ligand>
        <name>S-adenosyl-L-methionine</name>
        <dbReference type="ChEBI" id="CHEBI:59789"/>
    </ligand>
</feature>
<sequence length="159" mass="18272">MKITVLAVGAIKENYLKEAIAEYSKRLSKYAKLTLIQVEDEPLNDRLTEKEKTQIKEKEAARLLKVMPPNSFKIALNLKGQMLSSEELALKMATVCSYQNSHLVFVIGGSLGLGDSLLRQMDYHLCFSKMTFPHPLMKVILLEQIYRCFKINHHETYHK</sequence>
<dbReference type="EMBL" id="DVLF01000100">
    <property type="protein sequence ID" value="HIT50003.1"/>
    <property type="molecule type" value="Genomic_DNA"/>
</dbReference>
<keyword evidence="5" id="KW-0963">Cytoplasm</keyword>
<dbReference type="Pfam" id="PF02590">
    <property type="entry name" value="SPOUT_MTase"/>
    <property type="match status" value="1"/>
</dbReference>
<keyword evidence="2 5" id="KW-0808">Transferase</keyword>
<dbReference type="Proteomes" id="UP000886758">
    <property type="component" value="Unassembled WGS sequence"/>
</dbReference>
<feature type="binding site" evidence="5">
    <location>
        <position position="108"/>
    </location>
    <ligand>
        <name>S-adenosyl-L-methionine</name>
        <dbReference type="ChEBI" id="CHEBI:59789"/>
    </ligand>
</feature>
<keyword evidence="5" id="KW-0698">rRNA processing</keyword>